<feature type="signal peptide" evidence="1">
    <location>
        <begin position="1"/>
        <end position="18"/>
    </location>
</feature>
<evidence type="ECO:0000256" key="1">
    <source>
        <dbReference type="SAM" id="SignalP"/>
    </source>
</evidence>
<sequence>MKILPFAMLFLVSIAVIAQQKAKIKELYTDQKAFSIIIGEEEAELYLVAQNTVDKNPETYLVKGWYNTNNNKPKKDLVGIYSKDRLVLYHFNDKTRSSNFLSQELKQQDQSITLSEYFNLSNFSEKITLTADTKNWTNNKATKNINLSDQDLEIRKSKKYLLFGNGGLDLSFIGADNWEYEIIASSPTTIILAYNYRSNTTGKGRCAAGTESGFIALNFDKTNTLQEKERYIKESCLFSIEAQNDKEPTKETVVYTCANFMSGETYTLTLNTAAATIVKNQ</sequence>
<dbReference type="AlphaFoldDB" id="A0A4Q7P2E1"/>
<reference evidence="2 3" key="1">
    <citation type="submission" date="2019-02" db="EMBL/GenBank/DDBJ databases">
        <title>Genomic Encyclopedia of Type Strains, Phase IV (KMG-IV): sequencing the most valuable type-strain genomes for metagenomic binning, comparative biology and taxonomic classification.</title>
        <authorList>
            <person name="Goeker M."/>
        </authorList>
    </citation>
    <scope>NUCLEOTIDE SEQUENCE [LARGE SCALE GENOMIC DNA]</scope>
    <source>
        <strain evidence="2 3">DSM 17196</strain>
    </source>
</reference>
<evidence type="ECO:0000313" key="2">
    <source>
        <dbReference type="EMBL" id="RZS93550.1"/>
    </source>
</evidence>
<comment type="caution">
    <text evidence="2">The sequence shown here is derived from an EMBL/GenBank/DDBJ whole genome shotgun (WGS) entry which is preliminary data.</text>
</comment>
<organism evidence="2 3">
    <name type="scientific">Aquimarina brevivitae</name>
    <dbReference type="NCBI Taxonomy" id="323412"/>
    <lineage>
        <taxon>Bacteria</taxon>
        <taxon>Pseudomonadati</taxon>
        <taxon>Bacteroidota</taxon>
        <taxon>Flavobacteriia</taxon>
        <taxon>Flavobacteriales</taxon>
        <taxon>Flavobacteriaceae</taxon>
        <taxon>Aquimarina</taxon>
    </lineage>
</organism>
<gene>
    <name evidence="2" type="ORF">EV197_2130</name>
</gene>
<dbReference type="EMBL" id="SGXE01000002">
    <property type="protein sequence ID" value="RZS93550.1"/>
    <property type="molecule type" value="Genomic_DNA"/>
</dbReference>
<evidence type="ECO:0000313" key="3">
    <source>
        <dbReference type="Proteomes" id="UP000292262"/>
    </source>
</evidence>
<proteinExistence type="predicted"/>
<keyword evidence="3" id="KW-1185">Reference proteome</keyword>
<protein>
    <submittedName>
        <fullName evidence="2">Uncharacterized protein</fullName>
    </submittedName>
</protein>
<accession>A0A4Q7P2E1</accession>
<keyword evidence="1" id="KW-0732">Signal</keyword>
<name>A0A4Q7P2E1_9FLAO</name>
<dbReference type="Proteomes" id="UP000292262">
    <property type="component" value="Unassembled WGS sequence"/>
</dbReference>
<feature type="chain" id="PRO_5020482477" evidence="1">
    <location>
        <begin position="19"/>
        <end position="281"/>
    </location>
</feature>
<dbReference type="RefSeq" id="WP_130286676.1">
    <property type="nucleotide sequence ID" value="NZ_SGXE01000002.1"/>
</dbReference>